<reference evidence="2" key="1">
    <citation type="journal article" date="2023" name="G3 (Bethesda)">
        <title>Genome assembly and association tests identify interacting loci associated with vigor, precocity, and sex in interspecific pistachio rootstocks.</title>
        <authorList>
            <person name="Palmer W."/>
            <person name="Jacygrad E."/>
            <person name="Sagayaradj S."/>
            <person name="Cavanaugh K."/>
            <person name="Han R."/>
            <person name="Bertier L."/>
            <person name="Beede B."/>
            <person name="Kafkas S."/>
            <person name="Golino D."/>
            <person name="Preece J."/>
            <person name="Michelmore R."/>
        </authorList>
    </citation>
    <scope>NUCLEOTIDE SEQUENCE [LARGE SCALE GENOMIC DNA]</scope>
</reference>
<dbReference type="Proteomes" id="UP001163603">
    <property type="component" value="Chromosome 14"/>
</dbReference>
<evidence type="ECO:0000313" key="2">
    <source>
        <dbReference type="Proteomes" id="UP001163603"/>
    </source>
</evidence>
<sequence length="724" mass="81030">MEETAGNAVLEVGKCLGAPIGRPFMYLYNYKSNFSNLEKEIGKLKDARDEVKDKVVAAEKNVKNIKQQVKDWQRDVDSIIDEAEKLIQEKTNSRCFNLITFYKNSRKASKKVKAVAEFLQEKETCSEVSLPTTHEDIRLKNKDYEEFESRLSTLNGVLNALADTEVGIIGVFGMGGIGKTMLVKEVGQQAKKKQLLDEVSDKADTKKIQDELANQLLLKFETEAERAIYIFAPLTSNPTPPAGDVVDQTIIKRDYLSNDVGAEDEAKDKRMKGCAEEGDSKITEQNNNNNKSNSNNNRETSGDTSKENSKVSEVQKPDYIHVRARRGQATDSHSLAERARREKISERMKCLQDLVPGCNKITGKALMLDQIINYVQSLQRQVEFLSMKLAAVNPRLDFNIDNFFAKEVFPACPPNFPPIGMSSDMNNPGYLQSNPVQQVVSCSRLEMGINPSDMGLRRTISASPETFLDSSCFTLQPSSIWDADLRNSHNLAFDQGSSTTTSTPFPSQAFTGDVVDQTIIKRDYLPNDVGAEDEAKDKRMKGCAEEGDSKITEQNNNNNKSNSNNNRETSGDTSKENSKVSEVQKPDYIHVRARSGQATDSHSLAERARREKISERMKCLQDLVPGCNKITGKALMLDQIINYVQSLQRQVEFLSMKLAAVNPRLDFNIDNLFAKEVFPACPPNFPPIGMSSDMNNPAYLQFNPVYSSFWSHNNLSFPSFSSHK</sequence>
<name>A0ACC0X456_9ROSI</name>
<proteinExistence type="predicted"/>
<comment type="caution">
    <text evidence="1">The sequence shown here is derived from an EMBL/GenBank/DDBJ whole genome shotgun (WGS) entry which is preliminary data.</text>
</comment>
<keyword evidence="2" id="KW-1185">Reference proteome</keyword>
<accession>A0ACC0X456</accession>
<gene>
    <name evidence="1" type="ORF">Pint_34676</name>
</gene>
<protein>
    <submittedName>
        <fullName evidence="1">Uncharacterized protein</fullName>
    </submittedName>
</protein>
<organism evidence="1 2">
    <name type="scientific">Pistacia integerrima</name>
    <dbReference type="NCBI Taxonomy" id="434235"/>
    <lineage>
        <taxon>Eukaryota</taxon>
        <taxon>Viridiplantae</taxon>
        <taxon>Streptophyta</taxon>
        <taxon>Embryophyta</taxon>
        <taxon>Tracheophyta</taxon>
        <taxon>Spermatophyta</taxon>
        <taxon>Magnoliopsida</taxon>
        <taxon>eudicotyledons</taxon>
        <taxon>Gunneridae</taxon>
        <taxon>Pentapetalae</taxon>
        <taxon>rosids</taxon>
        <taxon>malvids</taxon>
        <taxon>Sapindales</taxon>
        <taxon>Anacardiaceae</taxon>
        <taxon>Pistacia</taxon>
    </lineage>
</organism>
<evidence type="ECO:0000313" key="1">
    <source>
        <dbReference type="EMBL" id="KAJ0010426.1"/>
    </source>
</evidence>
<dbReference type="EMBL" id="CM047749">
    <property type="protein sequence ID" value="KAJ0010426.1"/>
    <property type="molecule type" value="Genomic_DNA"/>
</dbReference>